<organism evidence="1 2">
    <name type="scientific">Rhizocola hellebori</name>
    <dbReference type="NCBI Taxonomy" id="1392758"/>
    <lineage>
        <taxon>Bacteria</taxon>
        <taxon>Bacillati</taxon>
        <taxon>Actinomycetota</taxon>
        <taxon>Actinomycetes</taxon>
        <taxon>Micromonosporales</taxon>
        <taxon>Micromonosporaceae</taxon>
        <taxon>Rhizocola</taxon>
    </lineage>
</organism>
<comment type="caution">
    <text evidence="1">The sequence shown here is derived from an EMBL/GenBank/DDBJ whole genome shotgun (WGS) entry which is preliminary data.</text>
</comment>
<accession>A0A8J3QJU9</accession>
<evidence type="ECO:0000313" key="2">
    <source>
        <dbReference type="Proteomes" id="UP000612899"/>
    </source>
</evidence>
<gene>
    <name evidence="1" type="ORF">Rhe02_85280</name>
</gene>
<reference evidence="1" key="1">
    <citation type="submission" date="2021-01" db="EMBL/GenBank/DDBJ databases">
        <title>Whole genome shotgun sequence of Rhizocola hellebori NBRC 109834.</title>
        <authorList>
            <person name="Komaki H."/>
            <person name="Tamura T."/>
        </authorList>
    </citation>
    <scope>NUCLEOTIDE SEQUENCE</scope>
    <source>
        <strain evidence="1">NBRC 109834</strain>
    </source>
</reference>
<name>A0A8J3QJU9_9ACTN</name>
<keyword evidence="2" id="KW-1185">Reference proteome</keyword>
<evidence type="ECO:0000313" key="1">
    <source>
        <dbReference type="EMBL" id="GIH10461.1"/>
    </source>
</evidence>
<dbReference type="CDD" id="cd00688">
    <property type="entry name" value="ISOPREN_C2_like"/>
    <property type="match status" value="1"/>
</dbReference>
<dbReference type="EMBL" id="BONY01000095">
    <property type="protein sequence ID" value="GIH10461.1"/>
    <property type="molecule type" value="Genomic_DNA"/>
</dbReference>
<dbReference type="Proteomes" id="UP000612899">
    <property type="component" value="Unassembled WGS sequence"/>
</dbReference>
<dbReference type="Gene3D" id="1.50.10.20">
    <property type="match status" value="1"/>
</dbReference>
<protein>
    <recommendedName>
        <fullName evidence="3">Squalene--hopene cyclase</fullName>
    </recommendedName>
</protein>
<dbReference type="AlphaFoldDB" id="A0A8J3QJU9"/>
<sequence>MVDLDAAIGFVVAKGDPVDRARLSFLRSGTQPSEGVLNAAEAGITLGGGWPAFYSGRVPSIDATCFRLWQLDDLGGLSRHPARSALHWLASRQRPDGTWQEDAALAADAPPWATPGDPEATLYLTANAAYWLAVTEGYEETVQRAADFVRESLNPDGTWPSFLVAGWLGAAVMFKVGNFYEAARMQGVLQDRLPTMSGGDAAALAAALRRSGMSEDDWTLTGARRRLAETQRSDGGWSSDDGELFDVEVTLNAIRACR</sequence>
<dbReference type="RefSeq" id="WP_203914175.1">
    <property type="nucleotide sequence ID" value="NZ_BONY01000095.1"/>
</dbReference>
<evidence type="ECO:0008006" key="3">
    <source>
        <dbReference type="Google" id="ProtNLM"/>
    </source>
</evidence>
<proteinExistence type="predicted"/>
<dbReference type="InterPro" id="IPR008930">
    <property type="entry name" value="Terpenoid_cyclase/PrenylTrfase"/>
</dbReference>
<dbReference type="SUPFAM" id="SSF48239">
    <property type="entry name" value="Terpenoid cyclases/Protein prenyltransferases"/>
    <property type="match status" value="1"/>
</dbReference>